<keyword evidence="3" id="KW-1185">Reference proteome</keyword>
<reference evidence="2 3" key="1">
    <citation type="submission" date="2023-10" db="EMBL/GenBank/DDBJ databases">
        <title>Draft genome sequence of Xylaria bambusicola isolate GMP-LS, the root and basal stem rot pathogen of sugarcane in Indonesia.</title>
        <authorList>
            <person name="Selvaraj P."/>
            <person name="Muralishankar V."/>
            <person name="Muruganantham S."/>
            <person name="Sp S."/>
            <person name="Haryani S."/>
            <person name="Lau K.J.X."/>
            <person name="Naqvi N.I."/>
        </authorList>
    </citation>
    <scope>NUCLEOTIDE SEQUENCE [LARGE SCALE GENOMIC DNA]</scope>
    <source>
        <strain evidence="2">GMP-LS</strain>
    </source>
</reference>
<protein>
    <submittedName>
        <fullName evidence="2">Uncharacterized protein</fullName>
    </submittedName>
</protein>
<organism evidence="2 3">
    <name type="scientific">Xylaria bambusicola</name>
    <dbReference type="NCBI Taxonomy" id="326684"/>
    <lineage>
        <taxon>Eukaryota</taxon>
        <taxon>Fungi</taxon>
        <taxon>Dikarya</taxon>
        <taxon>Ascomycota</taxon>
        <taxon>Pezizomycotina</taxon>
        <taxon>Sordariomycetes</taxon>
        <taxon>Xylariomycetidae</taxon>
        <taxon>Xylariales</taxon>
        <taxon>Xylariaceae</taxon>
        <taxon>Xylaria</taxon>
    </lineage>
</organism>
<proteinExistence type="predicted"/>
<feature type="region of interest" description="Disordered" evidence="1">
    <location>
        <begin position="76"/>
        <end position="114"/>
    </location>
</feature>
<name>A0AAN7Z450_9PEZI</name>
<gene>
    <name evidence="2" type="ORF">RRF57_011942</name>
</gene>
<dbReference type="AlphaFoldDB" id="A0AAN7Z450"/>
<accession>A0AAN7Z450</accession>
<evidence type="ECO:0000313" key="3">
    <source>
        <dbReference type="Proteomes" id="UP001305414"/>
    </source>
</evidence>
<dbReference type="EMBL" id="JAWHQM010000065">
    <property type="protein sequence ID" value="KAK5636230.1"/>
    <property type="molecule type" value="Genomic_DNA"/>
</dbReference>
<comment type="caution">
    <text evidence="2">The sequence shown here is derived from an EMBL/GenBank/DDBJ whole genome shotgun (WGS) entry which is preliminary data.</text>
</comment>
<evidence type="ECO:0000313" key="2">
    <source>
        <dbReference type="EMBL" id="KAK5636230.1"/>
    </source>
</evidence>
<dbReference type="Proteomes" id="UP001305414">
    <property type="component" value="Unassembled WGS sequence"/>
</dbReference>
<sequence length="114" mass="12377">MISTATLLQSQLTSYAPTAESHLTSLQALVSLARPPFPKIPGKAIHASKQSKYRSSSWAPLTSAAINIMFLEPTKARNASVKGPARGTDPKTEVEDRGEEQMETSSDSRRRVAH</sequence>
<evidence type="ECO:0000256" key="1">
    <source>
        <dbReference type="SAM" id="MobiDB-lite"/>
    </source>
</evidence>